<accession>A0AAT9FL52</accession>
<organism evidence="1">
    <name type="scientific">Oceaniferula spumae</name>
    <dbReference type="NCBI Taxonomy" id="2979115"/>
    <lineage>
        <taxon>Bacteria</taxon>
        <taxon>Pseudomonadati</taxon>
        <taxon>Verrucomicrobiota</taxon>
        <taxon>Verrucomicrobiia</taxon>
        <taxon>Verrucomicrobiales</taxon>
        <taxon>Verrucomicrobiaceae</taxon>
        <taxon>Oceaniferula</taxon>
    </lineage>
</organism>
<name>A0AAT9FL52_9BACT</name>
<gene>
    <name evidence="1" type="ORF">NT6N_17190</name>
</gene>
<reference evidence="1" key="1">
    <citation type="submission" date="2024-07" db="EMBL/GenBank/DDBJ databases">
        <title>Complete genome sequence of Verrucomicrobiaceae bacterium NT6N.</title>
        <authorList>
            <person name="Huang C."/>
            <person name="Takami H."/>
            <person name="Hamasaki K."/>
        </authorList>
    </citation>
    <scope>NUCLEOTIDE SEQUENCE</scope>
    <source>
        <strain evidence="1">NT6N</strain>
    </source>
</reference>
<evidence type="ECO:0000313" key="1">
    <source>
        <dbReference type="EMBL" id="BDS06679.1"/>
    </source>
</evidence>
<dbReference type="KEGG" id="osu:NT6N_17190"/>
<proteinExistence type="predicted"/>
<protein>
    <submittedName>
        <fullName evidence="1">Uncharacterized protein</fullName>
    </submittedName>
</protein>
<dbReference type="EMBL" id="AP026866">
    <property type="protein sequence ID" value="BDS06679.1"/>
    <property type="molecule type" value="Genomic_DNA"/>
</dbReference>
<sequence>MFSVQVASSLFWLILRLFLFEATIGTYEGRAAAKALLQRTGLPCHNTTTN</sequence>
<dbReference type="AlphaFoldDB" id="A0AAT9FL52"/>